<dbReference type="GO" id="GO:0004672">
    <property type="term" value="F:protein kinase activity"/>
    <property type="evidence" value="ECO:0007669"/>
    <property type="project" value="InterPro"/>
</dbReference>
<dbReference type="Gene3D" id="1.10.510.10">
    <property type="entry name" value="Transferase(Phosphotransferase) domain 1"/>
    <property type="match status" value="1"/>
</dbReference>
<sequence length="424" mass="47723">MALYFVVCLSLFFSFFLSFLFFFVCACTCVVKQIGVIAHAMRNNTPIIFDVPPTFKVEAIVGQGAYGAVCKAEFCGDLVALKKIPHYSKSEDSARRVLREVEILQKLQFCEQVVGCRLFFRPVSKEKDVYVAMDYVTSDLSSVIKNTTIQLDENIIRYITCQLLLAIRALHRCCVLHRDVSTRNILVQSNSQIFLCDFGLSRFFDPDEQLSFGVVTQWYRAPEIILDAEYSYPSDVWSVGVILGELLLRRHLFPGKANDSANQLNLIFHLVGTPPPGLFDAGRPLERASVNAKHYALAYLERRPCAPVLVDLLRASPVLMQPEDHSVPLAVHLAAQLLQFDPTQRPTADAALRHPWFAPCRAFIDEMVALQDKEPLPSFTPTQGMSLAQLVETIERQVPVFSEDLLVEEEEEENHADEPGLAPK</sequence>
<feature type="binding site" evidence="3">
    <location>
        <position position="82"/>
    </location>
    <ligand>
        <name>ATP</name>
        <dbReference type="ChEBI" id="CHEBI:30616"/>
    </ligand>
</feature>
<dbReference type="PANTHER" id="PTHR24055">
    <property type="entry name" value="MITOGEN-ACTIVATED PROTEIN KINASE"/>
    <property type="match status" value="1"/>
</dbReference>
<dbReference type="FunFam" id="3.30.200.20:FF:000850">
    <property type="entry name" value="Protein kinase, putative"/>
    <property type="match status" value="1"/>
</dbReference>
<dbReference type="AlphaFoldDB" id="S9VB08"/>
<evidence type="ECO:0000256" key="2">
    <source>
        <dbReference type="ARBA" id="ARBA00022840"/>
    </source>
</evidence>
<dbReference type="PROSITE" id="PS00107">
    <property type="entry name" value="PROTEIN_KINASE_ATP"/>
    <property type="match status" value="1"/>
</dbReference>
<reference evidence="5 6" key="1">
    <citation type="journal article" date="2013" name="PLoS ONE">
        <title>Predicting the Proteins of Angomonas deanei, Strigomonas culicis and Their Respective Endosymbionts Reveals New Aspects of the Trypanosomatidae Family.</title>
        <authorList>
            <person name="Motta M.C."/>
            <person name="Martins A.C."/>
            <person name="de Souza S.S."/>
            <person name="Catta-Preta C.M."/>
            <person name="Silva R."/>
            <person name="Klein C.C."/>
            <person name="de Almeida L.G."/>
            <person name="de Lima Cunha O."/>
            <person name="Ciapina L.P."/>
            <person name="Brocchi M."/>
            <person name="Colabardini A.C."/>
            <person name="de Araujo Lima B."/>
            <person name="Machado C.R."/>
            <person name="de Almeida Soares C.M."/>
            <person name="Probst C.M."/>
            <person name="de Menezes C.B."/>
            <person name="Thompson C.E."/>
            <person name="Bartholomeu D.C."/>
            <person name="Gradia D.F."/>
            <person name="Pavoni D.P."/>
            <person name="Grisard E.C."/>
            <person name="Fantinatti-Garboggini F."/>
            <person name="Marchini F.K."/>
            <person name="Rodrigues-Luiz G.F."/>
            <person name="Wagner G."/>
            <person name="Goldman G.H."/>
            <person name="Fietto J.L."/>
            <person name="Elias M.C."/>
            <person name="Goldman M.H."/>
            <person name="Sagot M.F."/>
            <person name="Pereira M."/>
            <person name="Stoco P.H."/>
            <person name="de Mendonca-Neto R.P."/>
            <person name="Teixeira S.M."/>
            <person name="Maciel T.E."/>
            <person name="de Oliveira Mendes T.A."/>
            <person name="Urmenyi T.P."/>
            <person name="de Souza W."/>
            <person name="Schenkman S."/>
            <person name="de Vasconcelos A.T."/>
        </authorList>
    </citation>
    <scope>NUCLEOTIDE SEQUENCE [LARGE SCALE GENOMIC DNA]</scope>
</reference>
<keyword evidence="6" id="KW-1185">Reference proteome</keyword>
<dbReference type="OrthoDB" id="5979581at2759"/>
<keyword evidence="5" id="KW-0418">Kinase</keyword>
<dbReference type="EMBL" id="ATMH01007296">
    <property type="protein sequence ID" value="EPY24206.1"/>
    <property type="molecule type" value="Genomic_DNA"/>
</dbReference>
<proteinExistence type="predicted"/>
<evidence type="ECO:0000313" key="5">
    <source>
        <dbReference type="EMBL" id="EPY24206.1"/>
    </source>
</evidence>
<dbReference type="InterPro" id="IPR017441">
    <property type="entry name" value="Protein_kinase_ATP_BS"/>
</dbReference>
<keyword evidence="1 3" id="KW-0547">Nucleotide-binding</keyword>
<dbReference type="PROSITE" id="PS00109">
    <property type="entry name" value="PROTEIN_KINASE_TYR"/>
    <property type="match status" value="1"/>
</dbReference>
<dbReference type="GO" id="GO:0005524">
    <property type="term" value="F:ATP binding"/>
    <property type="evidence" value="ECO:0007669"/>
    <property type="project" value="UniProtKB-UniRule"/>
</dbReference>
<gene>
    <name evidence="5" type="ORF">STCU_07296</name>
</gene>
<dbReference type="InterPro" id="IPR011009">
    <property type="entry name" value="Kinase-like_dom_sf"/>
</dbReference>
<dbReference type="InterPro" id="IPR008266">
    <property type="entry name" value="Tyr_kinase_AS"/>
</dbReference>
<dbReference type="SUPFAM" id="SSF56112">
    <property type="entry name" value="Protein kinase-like (PK-like)"/>
    <property type="match status" value="1"/>
</dbReference>
<dbReference type="FunFam" id="1.10.510.10:FF:000660">
    <property type="entry name" value="Mitogen-activated protein kinase 5"/>
    <property type="match status" value="1"/>
</dbReference>
<name>S9VB08_9TRYP</name>
<evidence type="ECO:0000259" key="4">
    <source>
        <dbReference type="PROSITE" id="PS50011"/>
    </source>
</evidence>
<evidence type="ECO:0000313" key="6">
    <source>
        <dbReference type="Proteomes" id="UP000015354"/>
    </source>
</evidence>
<dbReference type="Proteomes" id="UP000015354">
    <property type="component" value="Unassembled WGS sequence"/>
</dbReference>
<evidence type="ECO:0000256" key="1">
    <source>
        <dbReference type="ARBA" id="ARBA00022741"/>
    </source>
</evidence>
<dbReference type="Pfam" id="PF00069">
    <property type="entry name" value="Pkinase"/>
    <property type="match status" value="1"/>
</dbReference>
<keyword evidence="5" id="KW-0808">Transferase</keyword>
<dbReference type="PROSITE" id="PS50011">
    <property type="entry name" value="PROTEIN_KINASE_DOM"/>
    <property type="match status" value="1"/>
</dbReference>
<dbReference type="Gene3D" id="3.30.200.20">
    <property type="entry name" value="Phosphorylase Kinase, domain 1"/>
    <property type="match status" value="1"/>
</dbReference>
<keyword evidence="2 3" id="KW-0067">ATP-binding</keyword>
<comment type="caution">
    <text evidence="5">The sequence shown here is derived from an EMBL/GenBank/DDBJ whole genome shotgun (WGS) entry which is preliminary data.</text>
</comment>
<evidence type="ECO:0000256" key="3">
    <source>
        <dbReference type="PROSITE-ProRule" id="PRU10141"/>
    </source>
</evidence>
<accession>S9VB08</accession>
<protein>
    <submittedName>
        <fullName evidence="5">Extracellular signal-regulated kinase 1/2</fullName>
    </submittedName>
</protein>
<dbReference type="InterPro" id="IPR050117">
    <property type="entry name" value="MAPK"/>
</dbReference>
<dbReference type="InterPro" id="IPR000719">
    <property type="entry name" value="Prot_kinase_dom"/>
</dbReference>
<feature type="domain" description="Protein kinase" evidence="4">
    <location>
        <begin position="55"/>
        <end position="357"/>
    </location>
</feature>
<organism evidence="5 6">
    <name type="scientific">Strigomonas culicis</name>
    <dbReference type="NCBI Taxonomy" id="28005"/>
    <lineage>
        <taxon>Eukaryota</taxon>
        <taxon>Discoba</taxon>
        <taxon>Euglenozoa</taxon>
        <taxon>Kinetoplastea</taxon>
        <taxon>Metakinetoplastina</taxon>
        <taxon>Trypanosomatida</taxon>
        <taxon>Trypanosomatidae</taxon>
        <taxon>Strigomonadinae</taxon>
        <taxon>Strigomonas</taxon>
    </lineage>
</organism>